<evidence type="ECO:0000313" key="2">
    <source>
        <dbReference type="Proteomes" id="UP001175228"/>
    </source>
</evidence>
<evidence type="ECO:0000313" key="1">
    <source>
        <dbReference type="EMBL" id="KAK0484131.1"/>
    </source>
</evidence>
<dbReference type="Proteomes" id="UP001175228">
    <property type="component" value="Unassembled WGS sequence"/>
</dbReference>
<sequence length="438" mass="49577">MATVVEPETDDTLMTDYIIQRMTIHRGLRAEAMTCLERRARNYYLADDTLVLMVPPVDEPTIPEPRQHVRGCMDRGVVEGATIPRGGEGILAPLMSLTLNGMFFCYTARFGSFFGGFGRAGGGQGMHELFRVSSHLEVVILLDRRASHQHLHTDNSQRCSVSAYMHFLQYRDVQFILLKNTGCPIIIIVANPPTRQMWWTSLSTVDSFGNLSFWNSCLMLSGDTDFISTFLKLFFVLMSIFQHPNGDISMIGADGTGEEALKRENVDVVIKDEGRQMLSWGRRWKGRPRERVKQREGYTQEGFGYLGREMVLKEVAVNLKRCELLGLYEESDKLRTVGDGAFKAAERRDVLEFAEDEESATRERHLMEYCIIRMGIVLAAVRSGGGKRVHQRDGQSIFMVVHSVSYFRREATDRRMERAALVEDGADGVEFCTQAGKL</sequence>
<gene>
    <name evidence="1" type="ORF">EDD18DRAFT_1112182</name>
</gene>
<dbReference type="AlphaFoldDB" id="A0AA39PI24"/>
<comment type="caution">
    <text evidence="1">The sequence shown here is derived from an EMBL/GenBank/DDBJ whole genome shotgun (WGS) entry which is preliminary data.</text>
</comment>
<protein>
    <submittedName>
        <fullName evidence="1">Uncharacterized protein</fullName>
    </submittedName>
</protein>
<proteinExistence type="predicted"/>
<keyword evidence="2" id="KW-1185">Reference proteome</keyword>
<reference evidence="1" key="1">
    <citation type="submission" date="2023-06" db="EMBL/GenBank/DDBJ databases">
        <authorList>
            <consortium name="Lawrence Berkeley National Laboratory"/>
            <person name="Ahrendt S."/>
            <person name="Sahu N."/>
            <person name="Indic B."/>
            <person name="Wong-Bajracharya J."/>
            <person name="Merenyi Z."/>
            <person name="Ke H.-M."/>
            <person name="Monk M."/>
            <person name="Kocsube S."/>
            <person name="Drula E."/>
            <person name="Lipzen A."/>
            <person name="Balint B."/>
            <person name="Henrissat B."/>
            <person name="Andreopoulos B."/>
            <person name="Martin F.M."/>
            <person name="Harder C.B."/>
            <person name="Rigling D."/>
            <person name="Ford K.L."/>
            <person name="Foster G.D."/>
            <person name="Pangilinan J."/>
            <person name="Papanicolaou A."/>
            <person name="Barry K."/>
            <person name="LaButti K."/>
            <person name="Viragh M."/>
            <person name="Koriabine M."/>
            <person name="Yan M."/>
            <person name="Riley R."/>
            <person name="Champramary S."/>
            <person name="Plett K.L."/>
            <person name="Tsai I.J."/>
            <person name="Slot J."/>
            <person name="Sipos G."/>
            <person name="Plett J."/>
            <person name="Nagy L.G."/>
            <person name="Grigoriev I.V."/>
        </authorList>
    </citation>
    <scope>NUCLEOTIDE SEQUENCE</scope>
    <source>
        <strain evidence="1">HWK02</strain>
    </source>
</reference>
<organism evidence="1 2">
    <name type="scientific">Armillaria luteobubalina</name>
    <dbReference type="NCBI Taxonomy" id="153913"/>
    <lineage>
        <taxon>Eukaryota</taxon>
        <taxon>Fungi</taxon>
        <taxon>Dikarya</taxon>
        <taxon>Basidiomycota</taxon>
        <taxon>Agaricomycotina</taxon>
        <taxon>Agaricomycetes</taxon>
        <taxon>Agaricomycetidae</taxon>
        <taxon>Agaricales</taxon>
        <taxon>Marasmiineae</taxon>
        <taxon>Physalacriaceae</taxon>
        <taxon>Armillaria</taxon>
    </lineage>
</organism>
<accession>A0AA39PI24</accession>
<name>A0AA39PI24_9AGAR</name>
<dbReference type="EMBL" id="JAUEPU010000059">
    <property type="protein sequence ID" value="KAK0484131.1"/>
    <property type="molecule type" value="Genomic_DNA"/>
</dbReference>